<evidence type="ECO:0000313" key="2">
    <source>
        <dbReference type="Proteomes" id="UP000218731"/>
    </source>
</evidence>
<sequence length="63" mass="7130">MATQEQIDKLMSACDSFCRLYGRLWDLVEPVGAGFLSPESVKDYDAIHSRMQAALDEIRGEKH</sequence>
<gene>
    <name evidence="1" type="ORF">KF715C_ch34060</name>
</gene>
<reference evidence="1 2" key="1">
    <citation type="submission" date="2015-11" db="EMBL/GenBank/DDBJ databases">
        <title>Complete genome sequencing of a biphenyl-degrading bacterium, Pseudomonas putida KF715 (=NBRC110667).</title>
        <authorList>
            <person name="Suenaga H."/>
            <person name="Fujihara N."/>
            <person name="Watanabe T."/>
            <person name="Hirose J."/>
            <person name="Kimura N."/>
            <person name="Yamazoe A."/>
            <person name="Hosoyama A."/>
            <person name="Shimodaira J."/>
            <person name="Furukawa K."/>
        </authorList>
    </citation>
    <scope>NUCLEOTIDE SEQUENCE [LARGE SCALE GENOMIC DNA]</scope>
    <source>
        <strain evidence="1 2">KF715</strain>
    </source>
</reference>
<accession>A0A1L7NER0</accession>
<dbReference type="Proteomes" id="UP000218731">
    <property type="component" value="Chromosome 1"/>
</dbReference>
<name>A0A1L7NER0_PSEPU</name>
<dbReference type="RefSeq" id="WP_096426298.1">
    <property type="nucleotide sequence ID" value="NZ_AP015029.1"/>
</dbReference>
<evidence type="ECO:0000313" key="1">
    <source>
        <dbReference type="EMBL" id="BAW23979.1"/>
    </source>
</evidence>
<dbReference type="AlphaFoldDB" id="A0A1L7NER0"/>
<proteinExistence type="predicted"/>
<dbReference type="EMBL" id="AP015029">
    <property type="protein sequence ID" value="BAW23979.1"/>
    <property type="molecule type" value="Genomic_DNA"/>
</dbReference>
<organism evidence="1 2">
    <name type="scientific">Pseudomonas putida</name>
    <name type="common">Arthrobacter siderocapsulatus</name>
    <dbReference type="NCBI Taxonomy" id="303"/>
    <lineage>
        <taxon>Bacteria</taxon>
        <taxon>Pseudomonadati</taxon>
        <taxon>Pseudomonadota</taxon>
        <taxon>Gammaproteobacteria</taxon>
        <taxon>Pseudomonadales</taxon>
        <taxon>Pseudomonadaceae</taxon>
        <taxon>Pseudomonas</taxon>
    </lineage>
</organism>
<protein>
    <submittedName>
        <fullName evidence="1">Uncharacterized protein</fullName>
    </submittedName>
</protein>